<dbReference type="InterPro" id="IPR023772">
    <property type="entry name" value="DNA-bd_HTH_TetR-type_CS"/>
</dbReference>
<dbReference type="EMBL" id="JAMYJR010000013">
    <property type="protein sequence ID" value="MCO8271841.1"/>
    <property type="molecule type" value="Genomic_DNA"/>
</dbReference>
<dbReference type="Pfam" id="PF00440">
    <property type="entry name" value="TetR_N"/>
    <property type="match status" value="1"/>
</dbReference>
<evidence type="ECO:0000256" key="4">
    <source>
        <dbReference type="PROSITE-ProRule" id="PRU00335"/>
    </source>
</evidence>
<evidence type="ECO:0000256" key="3">
    <source>
        <dbReference type="ARBA" id="ARBA00023163"/>
    </source>
</evidence>
<reference evidence="6 7" key="1">
    <citation type="submission" date="2022-06" db="EMBL/GenBank/DDBJ databases">
        <title>New Species of the Genus Actinoplanes, ActinopZanes ferrugineus.</title>
        <authorList>
            <person name="Ding P."/>
        </authorList>
    </citation>
    <scope>NUCLEOTIDE SEQUENCE [LARGE SCALE GENOMIC DNA]</scope>
    <source>
        <strain evidence="6 7">TRM88003</strain>
    </source>
</reference>
<proteinExistence type="predicted"/>
<dbReference type="SUPFAM" id="SSF48498">
    <property type="entry name" value="Tetracyclin repressor-like, C-terminal domain"/>
    <property type="match status" value="1"/>
</dbReference>
<dbReference type="PRINTS" id="PR00455">
    <property type="entry name" value="HTHTETR"/>
</dbReference>
<dbReference type="InterPro" id="IPR001647">
    <property type="entry name" value="HTH_TetR"/>
</dbReference>
<evidence type="ECO:0000256" key="2">
    <source>
        <dbReference type="ARBA" id="ARBA00023125"/>
    </source>
</evidence>
<dbReference type="RefSeq" id="WP_253237959.1">
    <property type="nucleotide sequence ID" value="NZ_JAMYJR010000013.1"/>
</dbReference>
<organism evidence="6 7">
    <name type="scientific">Paractinoplanes aksuensis</name>
    <dbReference type="NCBI Taxonomy" id="2939490"/>
    <lineage>
        <taxon>Bacteria</taxon>
        <taxon>Bacillati</taxon>
        <taxon>Actinomycetota</taxon>
        <taxon>Actinomycetes</taxon>
        <taxon>Micromonosporales</taxon>
        <taxon>Micromonosporaceae</taxon>
        <taxon>Paractinoplanes</taxon>
    </lineage>
</organism>
<keyword evidence="7" id="KW-1185">Reference proteome</keyword>
<feature type="DNA-binding region" description="H-T-H motif" evidence="4">
    <location>
        <begin position="34"/>
        <end position="53"/>
    </location>
</feature>
<protein>
    <submittedName>
        <fullName evidence="6">TetR/AcrR family transcriptional regulator</fullName>
    </submittedName>
</protein>
<evidence type="ECO:0000313" key="7">
    <source>
        <dbReference type="Proteomes" id="UP001523369"/>
    </source>
</evidence>
<dbReference type="Gene3D" id="1.10.357.10">
    <property type="entry name" value="Tetracycline Repressor, domain 2"/>
    <property type="match status" value="1"/>
</dbReference>
<evidence type="ECO:0000256" key="1">
    <source>
        <dbReference type="ARBA" id="ARBA00023015"/>
    </source>
</evidence>
<dbReference type="InterPro" id="IPR036271">
    <property type="entry name" value="Tet_transcr_reg_TetR-rel_C_sf"/>
</dbReference>
<comment type="caution">
    <text evidence="6">The sequence shown here is derived from an EMBL/GenBank/DDBJ whole genome shotgun (WGS) entry which is preliminary data.</text>
</comment>
<evidence type="ECO:0000313" key="6">
    <source>
        <dbReference type="EMBL" id="MCO8271841.1"/>
    </source>
</evidence>
<feature type="domain" description="HTH tetR-type" evidence="5">
    <location>
        <begin position="11"/>
        <end position="71"/>
    </location>
</feature>
<gene>
    <name evidence="6" type="ORF">M1L60_14680</name>
</gene>
<name>A0ABT1DQ26_9ACTN</name>
<accession>A0ABT1DQ26</accession>
<keyword evidence="3" id="KW-0804">Transcription</keyword>
<dbReference type="PANTHER" id="PTHR30055:SF234">
    <property type="entry name" value="HTH-TYPE TRANSCRIPTIONAL REGULATOR BETI"/>
    <property type="match status" value="1"/>
</dbReference>
<dbReference type="InterPro" id="IPR050109">
    <property type="entry name" value="HTH-type_TetR-like_transc_reg"/>
</dbReference>
<keyword evidence="1" id="KW-0805">Transcription regulation</keyword>
<dbReference type="Proteomes" id="UP001523369">
    <property type="component" value="Unassembled WGS sequence"/>
</dbReference>
<sequence length="191" mass="20557">MGRIVDEQRHTERREAILSEAYRQFAVSGYDRTSTASICRGAGISSGTFFHYFPTKLDALVGVLTSGLQQTRQALSLIETDGGGLRAVLAYAEGLRAEMADPHFGGFVHAVSGVELLPEVAAVLDDESTLIRDFLTRNLSEAAADGEIRGDVSPTHLALWTQWLLDGAAQHATDHAAGEIIEAVRALLEPP</sequence>
<dbReference type="PANTHER" id="PTHR30055">
    <property type="entry name" value="HTH-TYPE TRANSCRIPTIONAL REGULATOR RUTR"/>
    <property type="match status" value="1"/>
</dbReference>
<dbReference type="SUPFAM" id="SSF46689">
    <property type="entry name" value="Homeodomain-like"/>
    <property type="match status" value="1"/>
</dbReference>
<dbReference type="InterPro" id="IPR009057">
    <property type="entry name" value="Homeodomain-like_sf"/>
</dbReference>
<dbReference type="PROSITE" id="PS50977">
    <property type="entry name" value="HTH_TETR_2"/>
    <property type="match status" value="1"/>
</dbReference>
<dbReference type="PROSITE" id="PS01081">
    <property type="entry name" value="HTH_TETR_1"/>
    <property type="match status" value="1"/>
</dbReference>
<evidence type="ECO:0000259" key="5">
    <source>
        <dbReference type="PROSITE" id="PS50977"/>
    </source>
</evidence>
<keyword evidence="2 4" id="KW-0238">DNA-binding</keyword>